<evidence type="ECO:0000313" key="7">
    <source>
        <dbReference type="EMBL" id="MYM25594.1"/>
    </source>
</evidence>
<dbReference type="Pfam" id="PF02133">
    <property type="entry name" value="Transp_cyt_pur"/>
    <property type="match status" value="1"/>
</dbReference>
<dbReference type="Proteomes" id="UP000479335">
    <property type="component" value="Unassembled WGS sequence"/>
</dbReference>
<dbReference type="AlphaFoldDB" id="A0A6L8KIF3"/>
<dbReference type="RefSeq" id="WP_161009045.1">
    <property type="nucleotide sequence ID" value="NZ_WWCN01000017.1"/>
</dbReference>
<feature type="transmembrane region" description="Helical" evidence="6">
    <location>
        <begin position="308"/>
        <end position="330"/>
    </location>
</feature>
<evidence type="ECO:0000256" key="2">
    <source>
        <dbReference type="ARBA" id="ARBA00008974"/>
    </source>
</evidence>
<dbReference type="InterPro" id="IPR030191">
    <property type="entry name" value="CodB"/>
</dbReference>
<protein>
    <submittedName>
        <fullName evidence="7">Cytosine permease</fullName>
    </submittedName>
</protein>
<evidence type="ECO:0000256" key="3">
    <source>
        <dbReference type="ARBA" id="ARBA00022692"/>
    </source>
</evidence>
<keyword evidence="8" id="KW-1185">Reference proteome</keyword>
<proteinExistence type="inferred from homology"/>
<feature type="transmembrane region" description="Helical" evidence="6">
    <location>
        <begin position="102"/>
        <end position="123"/>
    </location>
</feature>
<evidence type="ECO:0000256" key="4">
    <source>
        <dbReference type="ARBA" id="ARBA00022989"/>
    </source>
</evidence>
<keyword evidence="4 6" id="KW-1133">Transmembrane helix</keyword>
<comment type="subcellular location">
    <subcellularLocation>
        <location evidence="1">Membrane</location>
        <topology evidence="1">Multi-pass membrane protein</topology>
    </subcellularLocation>
</comment>
<organism evidence="7 8">
    <name type="scientific">Duganella flavida</name>
    <dbReference type="NCBI Taxonomy" id="2692175"/>
    <lineage>
        <taxon>Bacteria</taxon>
        <taxon>Pseudomonadati</taxon>
        <taxon>Pseudomonadota</taxon>
        <taxon>Betaproteobacteria</taxon>
        <taxon>Burkholderiales</taxon>
        <taxon>Oxalobacteraceae</taxon>
        <taxon>Telluria group</taxon>
        <taxon>Duganella</taxon>
    </lineage>
</organism>
<feature type="transmembrane region" description="Helical" evidence="6">
    <location>
        <begin position="369"/>
        <end position="391"/>
    </location>
</feature>
<dbReference type="PANTHER" id="PTHR30569:SF0">
    <property type="entry name" value="CYTOSINE PERMEASE"/>
    <property type="match status" value="1"/>
</dbReference>
<reference evidence="7 8" key="1">
    <citation type="submission" date="2019-12" db="EMBL/GenBank/DDBJ databases">
        <title>Novel species isolated from a subtropical stream in China.</title>
        <authorList>
            <person name="Lu H."/>
        </authorList>
    </citation>
    <scope>NUCLEOTIDE SEQUENCE [LARGE SCALE GENOMIC DNA]</scope>
    <source>
        <strain evidence="7 8">FT135W</strain>
    </source>
</reference>
<dbReference type="GO" id="GO:0015209">
    <property type="term" value="F:cytosine transmembrane transporter activity"/>
    <property type="evidence" value="ECO:0007669"/>
    <property type="project" value="InterPro"/>
</dbReference>
<dbReference type="Gene3D" id="1.10.4160.10">
    <property type="entry name" value="Hydantoin permease"/>
    <property type="match status" value="1"/>
</dbReference>
<feature type="transmembrane region" description="Helical" evidence="6">
    <location>
        <begin position="135"/>
        <end position="155"/>
    </location>
</feature>
<gene>
    <name evidence="7" type="ORF">GTP46_23460</name>
</gene>
<keyword evidence="5 6" id="KW-0472">Membrane</keyword>
<name>A0A6L8KIF3_9BURK</name>
<feature type="transmembrane region" description="Helical" evidence="6">
    <location>
        <begin position="232"/>
        <end position="254"/>
    </location>
</feature>
<dbReference type="PANTHER" id="PTHR30569">
    <property type="entry name" value="CYTOSINE TRANSPORTER CODB"/>
    <property type="match status" value="1"/>
</dbReference>
<feature type="transmembrane region" description="Helical" evidence="6">
    <location>
        <begin position="266"/>
        <end position="287"/>
    </location>
</feature>
<comment type="caution">
    <text evidence="7">The sequence shown here is derived from an EMBL/GenBank/DDBJ whole genome shotgun (WGS) entry which is preliminary data.</text>
</comment>
<keyword evidence="3 6" id="KW-0812">Transmembrane</keyword>
<accession>A0A6L8KIF3</accession>
<comment type="similarity">
    <text evidence="2">Belongs to the purine-cytosine permease (2.A.39) family.</text>
</comment>
<feature type="transmembrane region" description="Helical" evidence="6">
    <location>
        <begin position="55"/>
        <end position="81"/>
    </location>
</feature>
<feature type="transmembrane region" description="Helical" evidence="6">
    <location>
        <begin position="336"/>
        <end position="357"/>
    </location>
</feature>
<feature type="transmembrane region" description="Helical" evidence="6">
    <location>
        <begin position="199"/>
        <end position="220"/>
    </location>
</feature>
<evidence type="ECO:0000313" key="8">
    <source>
        <dbReference type="Proteomes" id="UP000479335"/>
    </source>
</evidence>
<dbReference type="InterPro" id="IPR001248">
    <property type="entry name" value="Pur-cyt_permease"/>
</dbReference>
<feature type="transmembrane region" description="Helical" evidence="6">
    <location>
        <begin position="167"/>
        <end position="187"/>
    </location>
</feature>
<dbReference type="GO" id="GO:0005886">
    <property type="term" value="C:plasma membrane"/>
    <property type="evidence" value="ECO:0007669"/>
    <property type="project" value="TreeGrafter"/>
</dbReference>
<dbReference type="EMBL" id="WWCN01000017">
    <property type="protein sequence ID" value="MYM25594.1"/>
    <property type="molecule type" value="Genomic_DNA"/>
</dbReference>
<evidence type="ECO:0000256" key="1">
    <source>
        <dbReference type="ARBA" id="ARBA00004141"/>
    </source>
</evidence>
<feature type="transmembrane region" description="Helical" evidence="6">
    <location>
        <begin position="28"/>
        <end position="49"/>
    </location>
</feature>
<evidence type="ECO:0000256" key="5">
    <source>
        <dbReference type="ARBA" id="ARBA00023136"/>
    </source>
</evidence>
<sequence length="440" mass="45922">MNTPADAAENHSFALNAVPEAERKSWKAITLIMMAMGMDLSGLFLGMALANGMTLYTAIAAVLAGSLLLGALGMVCAVVGARSGFSSAMVSSFTFGEQGSRLVALIMGLSMLGWFSVQAGFLGQNLAAAFALFDLHVPATLLSGIAGVLLTWTAMYGFGAIERLSRFSVPLMVILLSGAVVLQLMNLGPAVERPATTHISFVSAISFVIGAFVAGISSFPDLSRYARTSKDAMLGAFLGLLIGNSLTLVVAVFLAKYTGEADLVHLFARLHMGVFAVLVMVMVQWTTNTGNLYSSSLSFAVVLHGVKIPHAAFVIVIGVIGTALAVAGIADAFLGFLLVLSIPIAPIGGAYSGRFFVVLRSKLPAAPPAVVPTTILAWASGTLVSFMTTPYNPAENIYGLNLFSLTTVPPLDGFLIAFIVASLPALRALQTRQLDGKVHG</sequence>
<evidence type="ECO:0000256" key="6">
    <source>
        <dbReference type="SAM" id="Phobius"/>
    </source>
</evidence>